<feature type="domain" description="C2H2-type" evidence="5">
    <location>
        <begin position="226"/>
        <end position="247"/>
    </location>
</feature>
<keyword evidence="4" id="KW-0862">Zinc</keyword>
<reference evidence="6 7" key="1">
    <citation type="submission" date="2019-01" db="EMBL/GenBank/DDBJ databases">
        <authorList>
            <person name="Sayadi A."/>
        </authorList>
    </citation>
    <scope>NUCLEOTIDE SEQUENCE [LARGE SCALE GENOMIC DNA]</scope>
</reference>
<gene>
    <name evidence="6" type="ORF">CALMAC_LOCUS15132</name>
</gene>
<evidence type="ECO:0000256" key="1">
    <source>
        <dbReference type="ARBA" id="ARBA00022723"/>
    </source>
</evidence>
<keyword evidence="7" id="KW-1185">Reference proteome</keyword>
<name>A0A653D7L1_CALMS</name>
<sequence>MLKHPETADRYKFITCALCNDTFKDKRALDGHTLEKHPDSIGSISNKIYECTHCAFKTVKRVELTRHSLKHPEAADSYEFKTCIHCNAKYKYKIHLDEHTLRQHPEYFASVTYKIHACIQCSYKTVMKANLEVHMLKHPETADSFKFSTCVHCNVKFKRKISLDNHILRLHPEYIASVSSKIHECTLCAFKTVIKPDLTDHMLKHPETADNYEFITRVDRFRSNTCIHCNAIFKRKPSLHDHIVRTHPEYITSVSSKIHKCTHCTFKTIKKPELARHMLKHPETADRYNFSIPCVHCSATFNSKQTLIGHMLRRHPNFSGSISTKIYECLHCAYKVNKRDKFLKHILKHR</sequence>
<keyword evidence="2" id="KW-0677">Repeat</keyword>
<dbReference type="Proteomes" id="UP000410492">
    <property type="component" value="Unassembled WGS sequence"/>
</dbReference>
<keyword evidence="1" id="KW-0479">Metal-binding</keyword>
<dbReference type="InterPro" id="IPR013087">
    <property type="entry name" value="Znf_C2H2_type"/>
</dbReference>
<protein>
    <recommendedName>
        <fullName evidence="5">C2H2-type domain-containing protein</fullName>
    </recommendedName>
</protein>
<evidence type="ECO:0000259" key="5">
    <source>
        <dbReference type="PROSITE" id="PS00028"/>
    </source>
</evidence>
<evidence type="ECO:0000256" key="3">
    <source>
        <dbReference type="ARBA" id="ARBA00022771"/>
    </source>
</evidence>
<dbReference type="EMBL" id="CAACVG010010595">
    <property type="protein sequence ID" value="VEN56164.1"/>
    <property type="molecule type" value="Genomic_DNA"/>
</dbReference>
<feature type="domain" description="C2H2-type" evidence="5">
    <location>
        <begin position="16"/>
        <end position="37"/>
    </location>
</feature>
<keyword evidence="3" id="KW-0863">Zinc-finger</keyword>
<dbReference type="Gene3D" id="3.30.160.60">
    <property type="entry name" value="Classic Zinc Finger"/>
    <property type="match status" value="4"/>
</dbReference>
<dbReference type="Pfam" id="PF13894">
    <property type="entry name" value="zf-C2H2_4"/>
    <property type="match status" value="1"/>
</dbReference>
<evidence type="ECO:0000256" key="2">
    <source>
        <dbReference type="ARBA" id="ARBA00022737"/>
    </source>
</evidence>
<dbReference type="AlphaFoldDB" id="A0A653D7L1"/>
<dbReference type="SMART" id="SM00355">
    <property type="entry name" value="ZnF_C2H2"/>
    <property type="match status" value="10"/>
</dbReference>
<dbReference type="PANTHER" id="PTHR24379">
    <property type="entry name" value="KRAB AND ZINC FINGER DOMAIN-CONTAINING"/>
    <property type="match status" value="1"/>
</dbReference>
<feature type="domain" description="C2H2-type" evidence="5">
    <location>
        <begin position="150"/>
        <end position="171"/>
    </location>
</feature>
<evidence type="ECO:0000256" key="4">
    <source>
        <dbReference type="ARBA" id="ARBA00022833"/>
    </source>
</evidence>
<evidence type="ECO:0000313" key="6">
    <source>
        <dbReference type="EMBL" id="VEN56164.1"/>
    </source>
</evidence>
<proteinExistence type="predicted"/>
<dbReference type="GO" id="GO:0008270">
    <property type="term" value="F:zinc ion binding"/>
    <property type="evidence" value="ECO:0007669"/>
    <property type="project" value="UniProtKB-KW"/>
</dbReference>
<feature type="domain" description="C2H2-type" evidence="5">
    <location>
        <begin position="294"/>
        <end position="315"/>
    </location>
</feature>
<dbReference type="OrthoDB" id="3561125at2759"/>
<feature type="domain" description="C2H2-type" evidence="5">
    <location>
        <begin position="329"/>
        <end position="349"/>
    </location>
</feature>
<dbReference type="PROSITE" id="PS00028">
    <property type="entry name" value="ZINC_FINGER_C2H2_1"/>
    <property type="match status" value="5"/>
</dbReference>
<accession>A0A653D7L1</accession>
<evidence type="ECO:0000313" key="7">
    <source>
        <dbReference type="Proteomes" id="UP000410492"/>
    </source>
</evidence>
<dbReference type="PANTHER" id="PTHR24379:SF121">
    <property type="entry name" value="C2H2-TYPE DOMAIN-CONTAINING PROTEIN"/>
    <property type="match status" value="1"/>
</dbReference>
<organism evidence="6 7">
    <name type="scientific">Callosobruchus maculatus</name>
    <name type="common">Southern cowpea weevil</name>
    <name type="synonym">Pulse bruchid</name>
    <dbReference type="NCBI Taxonomy" id="64391"/>
    <lineage>
        <taxon>Eukaryota</taxon>
        <taxon>Metazoa</taxon>
        <taxon>Ecdysozoa</taxon>
        <taxon>Arthropoda</taxon>
        <taxon>Hexapoda</taxon>
        <taxon>Insecta</taxon>
        <taxon>Pterygota</taxon>
        <taxon>Neoptera</taxon>
        <taxon>Endopterygota</taxon>
        <taxon>Coleoptera</taxon>
        <taxon>Polyphaga</taxon>
        <taxon>Cucujiformia</taxon>
        <taxon>Chrysomeloidea</taxon>
        <taxon>Chrysomelidae</taxon>
        <taxon>Bruchinae</taxon>
        <taxon>Bruchini</taxon>
        <taxon>Callosobruchus</taxon>
    </lineage>
</organism>